<dbReference type="InterPro" id="IPR004919">
    <property type="entry name" value="GmrSD_N"/>
</dbReference>
<comment type="caution">
    <text evidence="2">The sequence shown here is derived from an EMBL/GenBank/DDBJ whole genome shotgun (WGS) entry which is preliminary data.</text>
</comment>
<dbReference type="PANTHER" id="PTHR39639:SF1">
    <property type="entry name" value="DUF262 DOMAIN-CONTAINING PROTEIN"/>
    <property type="match status" value="1"/>
</dbReference>
<gene>
    <name evidence="2" type="ORF">I7730_00225</name>
</gene>
<organism evidence="2 3">
    <name type="scientific">Vibrio vulnificus</name>
    <dbReference type="NCBI Taxonomy" id="672"/>
    <lineage>
        <taxon>Bacteria</taxon>
        <taxon>Pseudomonadati</taxon>
        <taxon>Pseudomonadota</taxon>
        <taxon>Gammaproteobacteria</taxon>
        <taxon>Vibrionales</taxon>
        <taxon>Vibrionaceae</taxon>
        <taxon>Vibrio</taxon>
    </lineage>
</organism>
<dbReference type="PANTHER" id="PTHR39639">
    <property type="entry name" value="CHROMOSOME 16, WHOLE GENOME SHOTGUN SEQUENCE"/>
    <property type="match status" value="1"/>
</dbReference>
<feature type="domain" description="GmrSD restriction endonucleases N-terminal" evidence="1">
    <location>
        <begin position="25"/>
        <end position="159"/>
    </location>
</feature>
<dbReference type="EMBL" id="DACRBY010000001">
    <property type="protein sequence ID" value="HAS8538224.1"/>
    <property type="molecule type" value="Genomic_DNA"/>
</dbReference>
<protein>
    <submittedName>
        <fullName evidence="2">DUF262 domain-containing protein</fullName>
    </submittedName>
</protein>
<evidence type="ECO:0000313" key="2">
    <source>
        <dbReference type="EMBL" id="HAS8538224.1"/>
    </source>
</evidence>
<evidence type="ECO:0000259" key="1">
    <source>
        <dbReference type="Pfam" id="PF03235"/>
    </source>
</evidence>
<dbReference type="Proteomes" id="UP000863257">
    <property type="component" value="Unassembled WGS sequence"/>
</dbReference>
<name>A0A8H9K6X7_VIBVL</name>
<evidence type="ECO:0000313" key="3">
    <source>
        <dbReference type="Proteomes" id="UP000863257"/>
    </source>
</evidence>
<dbReference type="Pfam" id="PF03235">
    <property type="entry name" value="GmrSD_N"/>
    <property type="match status" value="1"/>
</dbReference>
<accession>A0A8H9K6X7</accession>
<reference evidence="2" key="1">
    <citation type="journal article" date="2018" name="Genome Biol.">
        <title>SKESA: strategic k-mer extension for scrupulous assemblies.</title>
        <authorList>
            <person name="Souvorov A."/>
            <person name="Agarwala R."/>
            <person name="Lipman D.J."/>
        </authorList>
    </citation>
    <scope>NUCLEOTIDE SEQUENCE</scope>
    <source>
        <strain evidence="2">BCW_3452</strain>
    </source>
</reference>
<proteinExistence type="predicted"/>
<reference evidence="2" key="2">
    <citation type="submission" date="2019-01" db="EMBL/GenBank/DDBJ databases">
        <authorList>
            <consortium name="NCBI Pathogen Detection Project"/>
        </authorList>
    </citation>
    <scope>NUCLEOTIDE SEQUENCE</scope>
    <source>
        <strain evidence="2">BCW_3452</strain>
    </source>
</reference>
<sequence length="182" mass="21503">MSKSIYSQDLRARSNDAVLSFYYTNYKEGDLDLNADYQRDYVWGVVEQQALLQSVFMRVPLHATSVIIRETFSKSNKPYCEQVDGKQRVTTLIKFQDNEIPYVDPETKKEIYFRDLSKFDQSEFRKTRLPYLSLETSDGSEPTRLQVLEYFHRTNFAGVPQSEQHREYIETEIEKEKAKQVI</sequence>
<dbReference type="AlphaFoldDB" id="A0A8H9K6X7"/>